<organism evidence="4 5">
    <name type="scientific">Thermocrinis albus (strain DSM 14484 / JCM 11386 / HI 11/12)</name>
    <dbReference type="NCBI Taxonomy" id="638303"/>
    <lineage>
        <taxon>Bacteria</taxon>
        <taxon>Pseudomonadati</taxon>
        <taxon>Aquificota</taxon>
        <taxon>Aquificia</taxon>
        <taxon>Aquificales</taxon>
        <taxon>Aquificaceae</taxon>
        <taxon>Thermocrinis</taxon>
    </lineage>
</organism>
<dbReference type="RefSeq" id="WP_012991091.1">
    <property type="nucleotide sequence ID" value="NC_013894.1"/>
</dbReference>
<dbReference type="EMBL" id="CP001931">
    <property type="protein sequence ID" value="ADC88684.1"/>
    <property type="molecule type" value="Genomic_DNA"/>
</dbReference>
<evidence type="ECO:0000256" key="1">
    <source>
        <dbReference type="SAM" id="Coils"/>
    </source>
</evidence>
<dbReference type="Proteomes" id="UP000002043">
    <property type="component" value="Chromosome"/>
</dbReference>
<keyword evidence="3" id="KW-1133">Transmembrane helix</keyword>
<keyword evidence="3" id="KW-0472">Membrane</keyword>
<feature type="coiled-coil region" evidence="1">
    <location>
        <begin position="43"/>
        <end position="96"/>
    </location>
</feature>
<name>D3SNE7_THEAH</name>
<proteinExistence type="predicted"/>
<sequence>MESLRRQWEQLPQWQKYILLFLLPILAGAYVWMMLVSPNVEKLESLRREKAQLEQEIKNLKVASDPRTLENLKKREEEMETQLRQKQAELEAVVGQIPTVKDGGSVIRAIGQMARSTGVVILSVNLSTPQKTRYVLEDKERKKVTVVQQQQPQQQQQQKQQKEVKPAKPSVEYPTGELKLVFEGTPQRVRTFLTALERGGVVSYPQSLSLSRGEKGKVKGELTIKVIFREEEKL</sequence>
<dbReference type="STRING" id="638303.Thal_0046"/>
<accession>D3SNE7</accession>
<evidence type="ECO:0000313" key="4">
    <source>
        <dbReference type="EMBL" id="ADC88684.1"/>
    </source>
</evidence>
<feature type="region of interest" description="Disordered" evidence="2">
    <location>
        <begin position="149"/>
        <end position="170"/>
    </location>
</feature>
<dbReference type="eggNOG" id="COG3167">
    <property type="taxonomic scope" value="Bacteria"/>
</dbReference>
<gene>
    <name evidence="4" type="ordered locus">Thal_0046</name>
</gene>
<keyword evidence="3" id="KW-0812">Transmembrane</keyword>
<reference evidence="5" key="1">
    <citation type="journal article" date="2010" name="Stand. Genomic Sci.">
        <title>Complete genome sequence of Thermocrinis albus type strain (HI 11/12T).</title>
        <authorList>
            <person name="Wirth R."/>
            <person name="Sikorski J."/>
            <person name="Brambilla E."/>
            <person name="Misra M."/>
            <person name="Lapidus A."/>
            <person name="Copeland A."/>
            <person name="Nolan M."/>
            <person name="Lucas S."/>
            <person name="Chen F."/>
            <person name="Tice H."/>
            <person name="Cheng J.F."/>
            <person name="Han C."/>
            <person name="Detter J.C."/>
            <person name="Tapia R."/>
            <person name="Bruce D."/>
            <person name="Goodwin L."/>
            <person name="Pitluck S."/>
            <person name="Pati A."/>
            <person name="Anderson I."/>
            <person name="Ivanova N."/>
            <person name="Mavromatis K."/>
            <person name="Mikhailova N."/>
            <person name="Chen A."/>
            <person name="Palaniappan K."/>
            <person name="Bilek Y."/>
            <person name="Hader T."/>
            <person name="Land M."/>
            <person name="Hauser L."/>
            <person name="Chang Y.J."/>
            <person name="Jeffries C.D."/>
            <person name="Tindall B.J."/>
            <person name="Rohde M."/>
            <person name="Goker M."/>
            <person name="Bristow J."/>
            <person name="Eisen J.A."/>
            <person name="Markowitz V."/>
            <person name="Hugenholtz P."/>
            <person name="Kyrpides N.C."/>
            <person name="Klenk H.P."/>
        </authorList>
    </citation>
    <scope>NUCLEOTIDE SEQUENCE [LARGE SCALE GENOMIC DNA]</scope>
    <source>
        <strain evidence="5">DSM 14484 / JCM 11386 / HI 11/12</strain>
    </source>
</reference>
<feature type="transmembrane region" description="Helical" evidence="3">
    <location>
        <begin position="17"/>
        <end position="40"/>
    </location>
</feature>
<evidence type="ECO:0000313" key="5">
    <source>
        <dbReference type="Proteomes" id="UP000002043"/>
    </source>
</evidence>
<dbReference type="KEGG" id="tal:Thal_0046"/>
<keyword evidence="1" id="KW-0175">Coiled coil</keyword>
<dbReference type="AlphaFoldDB" id="D3SNE7"/>
<dbReference type="OrthoDB" id="12917at2"/>
<evidence type="ECO:0000256" key="2">
    <source>
        <dbReference type="SAM" id="MobiDB-lite"/>
    </source>
</evidence>
<dbReference type="HOGENOM" id="CLU_103373_0_0_0"/>
<evidence type="ECO:0000256" key="3">
    <source>
        <dbReference type="SAM" id="Phobius"/>
    </source>
</evidence>
<protein>
    <submittedName>
        <fullName evidence="4">Uncharacterized protein</fullName>
    </submittedName>
</protein>
<feature type="compositionally biased region" description="Low complexity" evidence="2">
    <location>
        <begin position="149"/>
        <end position="159"/>
    </location>
</feature>
<keyword evidence="5" id="KW-1185">Reference proteome</keyword>